<evidence type="ECO:0000313" key="3">
    <source>
        <dbReference type="EMBL" id="CAG9328195.1"/>
    </source>
</evidence>
<keyword evidence="4" id="KW-1185">Reference proteome</keyword>
<accession>A0AAU9JR32</accession>
<feature type="domain" description="Dickkopf N-terminal cysteine-rich" evidence="2">
    <location>
        <begin position="145"/>
        <end position="192"/>
    </location>
</feature>
<dbReference type="GO" id="GO:0005576">
    <property type="term" value="C:extracellular region"/>
    <property type="evidence" value="ECO:0007669"/>
    <property type="project" value="InterPro"/>
</dbReference>
<evidence type="ECO:0000313" key="4">
    <source>
        <dbReference type="Proteomes" id="UP001162131"/>
    </source>
</evidence>
<sequence length="384" mass="43160">MIKMIAIPYAYKMIILYFFSTLLLKSHAIPDGPFTVTCKTSEEQNHFCLEYDKKENAYTLSPCANGETCKNIWRLWTIEPNINSYSEKCAVKNETDSIIGSSLSSEIRLCQNSECSFCDSNLTSINLTDCCRKNNCNGKGNSTLKCKADNDCNAGFYCDDTYQCQEAIKDGAQCSKDEECKIGSGCNYGICTKLFSLNIGKLAQKNKFCKSNWALNGFCDGLYLEVNGMVKKDRDYTCSNENLCAFKLQTTGEFNSVYNCSGPSKSRTGLCNMSLTRIKDEIGGLFESLQYRSSDCSSASAHSDNIEELFKCGSITSAQYYNFKRKYYWMLFNTLNFTANVAGDENCANIKWLTEYSGNWTSYQNSLGSLRIFSFVFSLIAVFL</sequence>
<evidence type="ECO:0000259" key="2">
    <source>
        <dbReference type="Pfam" id="PF04706"/>
    </source>
</evidence>
<dbReference type="Pfam" id="PF04706">
    <property type="entry name" value="Dickkopf_N"/>
    <property type="match status" value="1"/>
</dbReference>
<proteinExistence type="predicted"/>
<name>A0AAU9JR32_9CILI</name>
<feature type="signal peptide" evidence="1">
    <location>
        <begin position="1"/>
        <end position="28"/>
    </location>
</feature>
<protein>
    <recommendedName>
        <fullName evidence="2">Dickkopf N-terminal cysteine-rich domain-containing protein</fullName>
    </recommendedName>
</protein>
<dbReference type="AlphaFoldDB" id="A0AAU9JR32"/>
<gene>
    <name evidence="3" type="ORF">BSTOLATCC_MIC45650</name>
</gene>
<dbReference type="InterPro" id="IPR006796">
    <property type="entry name" value="Dickkopf_N"/>
</dbReference>
<comment type="caution">
    <text evidence="3">The sequence shown here is derived from an EMBL/GenBank/DDBJ whole genome shotgun (WGS) entry which is preliminary data.</text>
</comment>
<reference evidence="3" key="1">
    <citation type="submission" date="2021-09" db="EMBL/GenBank/DDBJ databases">
        <authorList>
            <consortium name="AG Swart"/>
            <person name="Singh M."/>
            <person name="Singh A."/>
            <person name="Seah K."/>
            <person name="Emmerich C."/>
        </authorList>
    </citation>
    <scope>NUCLEOTIDE SEQUENCE</scope>
    <source>
        <strain evidence="3">ATCC30299</strain>
    </source>
</reference>
<dbReference type="EMBL" id="CAJZBQ010000045">
    <property type="protein sequence ID" value="CAG9328195.1"/>
    <property type="molecule type" value="Genomic_DNA"/>
</dbReference>
<evidence type="ECO:0000256" key="1">
    <source>
        <dbReference type="SAM" id="SignalP"/>
    </source>
</evidence>
<dbReference type="GO" id="GO:0030178">
    <property type="term" value="P:negative regulation of Wnt signaling pathway"/>
    <property type="evidence" value="ECO:0007669"/>
    <property type="project" value="InterPro"/>
</dbReference>
<feature type="chain" id="PRO_5043661651" description="Dickkopf N-terminal cysteine-rich domain-containing protein" evidence="1">
    <location>
        <begin position="29"/>
        <end position="384"/>
    </location>
</feature>
<organism evidence="3 4">
    <name type="scientific">Blepharisma stoltei</name>
    <dbReference type="NCBI Taxonomy" id="1481888"/>
    <lineage>
        <taxon>Eukaryota</taxon>
        <taxon>Sar</taxon>
        <taxon>Alveolata</taxon>
        <taxon>Ciliophora</taxon>
        <taxon>Postciliodesmatophora</taxon>
        <taxon>Heterotrichea</taxon>
        <taxon>Heterotrichida</taxon>
        <taxon>Blepharismidae</taxon>
        <taxon>Blepharisma</taxon>
    </lineage>
</organism>
<keyword evidence="1" id="KW-0732">Signal</keyword>
<dbReference type="Proteomes" id="UP001162131">
    <property type="component" value="Unassembled WGS sequence"/>
</dbReference>